<feature type="transmembrane region" description="Helical" evidence="1">
    <location>
        <begin position="385"/>
        <end position="401"/>
    </location>
</feature>
<reference evidence="2 3" key="1">
    <citation type="submission" date="2015-11" db="EMBL/GenBank/DDBJ databases">
        <title>Genomic analysis of 38 Legionella species identifies large and diverse effector repertoires.</title>
        <authorList>
            <person name="Burstein D."/>
            <person name="Amaro F."/>
            <person name="Zusman T."/>
            <person name="Lifshitz Z."/>
            <person name="Cohen O."/>
            <person name="Gilbert J.A."/>
            <person name="Pupko T."/>
            <person name="Shuman H.A."/>
            <person name="Segal G."/>
        </authorList>
    </citation>
    <scope>NUCLEOTIDE SEQUENCE [LARGE SCALE GENOMIC DNA]</scope>
    <source>
        <strain evidence="2 3">WA-270A-C2</strain>
    </source>
</reference>
<dbReference type="RefSeq" id="WP_058532165.1">
    <property type="nucleotide sequence ID" value="NZ_CAAAIN010000002.1"/>
</dbReference>
<accession>A0A0W0XRT6</accession>
<keyword evidence="1" id="KW-0472">Membrane</keyword>
<dbReference type="Proteomes" id="UP000054608">
    <property type="component" value="Unassembled WGS sequence"/>
</dbReference>
<dbReference type="SUPFAM" id="SSF53474">
    <property type="entry name" value="alpha/beta-Hydrolases"/>
    <property type="match status" value="1"/>
</dbReference>
<protein>
    <submittedName>
        <fullName evidence="2">Uncharacterized protein</fullName>
    </submittedName>
</protein>
<keyword evidence="3" id="KW-1185">Reference proteome</keyword>
<gene>
    <name evidence="2" type="ORF">Lrub_2196</name>
</gene>
<dbReference type="PATRIC" id="fig|458.5.peg.2286"/>
<evidence type="ECO:0000313" key="2">
    <source>
        <dbReference type="EMBL" id="KTD47274.1"/>
    </source>
</evidence>
<keyword evidence="1" id="KW-0812">Transmembrane</keyword>
<dbReference type="Gene3D" id="3.40.50.1820">
    <property type="entry name" value="alpha/beta hydrolase"/>
    <property type="match status" value="1"/>
</dbReference>
<dbReference type="EMBL" id="LNYT01000020">
    <property type="protein sequence ID" value="KTD47274.1"/>
    <property type="molecule type" value="Genomic_DNA"/>
</dbReference>
<proteinExistence type="predicted"/>
<evidence type="ECO:0000313" key="3">
    <source>
        <dbReference type="Proteomes" id="UP000054608"/>
    </source>
</evidence>
<keyword evidence="1" id="KW-1133">Transmembrane helix</keyword>
<organism evidence="2 3">
    <name type="scientific">Legionella rubrilucens</name>
    <dbReference type="NCBI Taxonomy" id="458"/>
    <lineage>
        <taxon>Bacteria</taxon>
        <taxon>Pseudomonadati</taxon>
        <taxon>Pseudomonadota</taxon>
        <taxon>Gammaproteobacteria</taxon>
        <taxon>Legionellales</taxon>
        <taxon>Legionellaceae</taxon>
        <taxon>Legionella</taxon>
    </lineage>
</organism>
<dbReference type="AlphaFoldDB" id="A0A0W0XRT6"/>
<dbReference type="InterPro" id="IPR029058">
    <property type="entry name" value="AB_hydrolase_fold"/>
</dbReference>
<evidence type="ECO:0000256" key="1">
    <source>
        <dbReference type="SAM" id="Phobius"/>
    </source>
</evidence>
<feature type="transmembrane region" description="Helical" evidence="1">
    <location>
        <begin position="312"/>
        <end position="332"/>
    </location>
</feature>
<comment type="caution">
    <text evidence="2">The sequence shown here is derived from an EMBL/GenBank/DDBJ whole genome shotgun (WGS) entry which is preliminary data.</text>
</comment>
<name>A0A0W0XRT6_9GAMM</name>
<dbReference type="OrthoDB" id="5650356at2"/>
<sequence length="661" mass="75045">MLISKKRLLQALNHFDDRNILIKELVHASENEKNLFFKRVLAFWLGSNISREMIHKPRLTTKCQQCIDAVYFCILLLDKQMSLLDRHSAAFRVLKNTLFGMLDYYNGHFLLLVQEPRTILTAFIQLVQTINYQSCPSSSDRKILEHTQKACLGELSISQPQPGPWVTQAANDVPSITKVNPFNMGIAINKLITANFNQSFFFPMAASQTKTHLVEKLFIQARDGIVLEGLSVKEKNKKNKTVVLALIGHFQAEHSYLNTSFYSFQALFDTQLVIINHRNYSRRSNKFAAHPQELAEDVVAFARYFVKKKQRVVLYGMCGGAAHMILAANSLLNQKIPFKLIADRFSQRYIDFADYKTLSRARNHMNTLPGGFQLRGLTAFYQNPFFVYCLTVFLFTILFLLSKSALALTKATLDFGQLIQAIPETDRLILQAKGKKSAPGHEPTFTDMIVHPQNDLRHAVKEKRKQRKSLLNNLAENCLKAAGNAVFSQEIQAIFLQLSQRFHQCLELISNEKLMDDANSDTVTDLHSRKLYTLTTRNKLPIHQLITGFFRQPGQSFQPVIDSFTAYSSETIVAALEHLYGHSPSLASHFLAFAQHLALFLQELKVNESFIVAMANRLSSTQLPDLQAPSKALLTSDLFRWMSQHLQQTGTAHLPPLTGIH</sequence>